<keyword evidence="4" id="KW-1185">Reference proteome</keyword>
<comment type="caution">
    <text evidence="3">The sequence shown here is derived from an EMBL/GenBank/DDBJ whole genome shotgun (WGS) entry which is preliminary data.</text>
</comment>
<dbReference type="Proteomes" id="UP000051621">
    <property type="component" value="Unassembled WGS sequence"/>
</dbReference>
<dbReference type="CDD" id="cd00293">
    <property type="entry name" value="USP-like"/>
    <property type="match status" value="1"/>
</dbReference>
<reference evidence="3 4" key="1">
    <citation type="journal article" date="2015" name="Genome Announc.">
        <title>Expanding the biotechnology potential of lactobacilli through comparative genomics of 213 strains and associated genera.</title>
        <authorList>
            <person name="Sun Z."/>
            <person name="Harris H.M."/>
            <person name="McCann A."/>
            <person name="Guo C."/>
            <person name="Argimon S."/>
            <person name="Zhang W."/>
            <person name="Yang X."/>
            <person name="Jeffery I.B."/>
            <person name="Cooney J.C."/>
            <person name="Kagawa T.F."/>
            <person name="Liu W."/>
            <person name="Song Y."/>
            <person name="Salvetti E."/>
            <person name="Wrobel A."/>
            <person name="Rasinkangas P."/>
            <person name="Parkhill J."/>
            <person name="Rea M.C."/>
            <person name="O'Sullivan O."/>
            <person name="Ritari J."/>
            <person name="Douillard F.P."/>
            <person name="Paul Ross R."/>
            <person name="Yang R."/>
            <person name="Briner A.E."/>
            <person name="Felis G.E."/>
            <person name="de Vos W.M."/>
            <person name="Barrangou R."/>
            <person name="Klaenhammer T.R."/>
            <person name="Caufield P.W."/>
            <person name="Cui Y."/>
            <person name="Zhang H."/>
            <person name="O'Toole P.W."/>
        </authorList>
    </citation>
    <scope>NUCLEOTIDE SEQUENCE [LARGE SCALE GENOMIC DNA]</scope>
    <source>
        <strain evidence="3 4">DSM 19910</strain>
    </source>
</reference>
<dbReference type="STRING" id="1423731.FC81_GL000795"/>
<dbReference type="PANTHER" id="PTHR46268:SF6">
    <property type="entry name" value="UNIVERSAL STRESS PROTEIN UP12"/>
    <property type="match status" value="1"/>
</dbReference>
<gene>
    <name evidence="3" type="ORF">FC81_GL000795</name>
</gene>
<dbReference type="InterPro" id="IPR006016">
    <property type="entry name" value="UspA"/>
</dbReference>
<dbReference type="Gene3D" id="3.40.50.620">
    <property type="entry name" value="HUPs"/>
    <property type="match status" value="1"/>
</dbReference>
<evidence type="ECO:0000313" key="4">
    <source>
        <dbReference type="Proteomes" id="UP000051621"/>
    </source>
</evidence>
<evidence type="ECO:0000259" key="2">
    <source>
        <dbReference type="Pfam" id="PF00582"/>
    </source>
</evidence>
<dbReference type="InterPro" id="IPR006015">
    <property type="entry name" value="Universal_stress_UspA"/>
</dbReference>
<dbReference type="InterPro" id="IPR014729">
    <property type="entry name" value="Rossmann-like_a/b/a_fold"/>
</dbReference>
<dbReference type="PRINTS" id="PR01438">
    <property type="entry name" value="UNVRSLSTRESS"/>
</dbReference>
<dbReference type="PATRIC" id="fig|1423731.3.peg.815"/>
<dbReference type="SUPFAM" id="SSF52402">
    <property type="entry name" value="Adenine nucleotide alpha hydrolases-like"/>
    <property type="match status" value="1"/>
</dbReference>
<sequence>MDAFTKDGVMRMAHKYKRVLAAVDGSKGAETALKKAVEIVKRNHTKLDVLRVLDLSSLEYGGAGIALDGERIYKIEQANEKYMQKLKTTLLEEGLAKEQVEVHLRFGNPKVVVVDDFQPEYQNDLIVIGSTGKNFIERLVVGSVAAYITRNANCDVLMARPDKENKKNN</sequence>
<evidence type="ECO:0000313" key="3">
    <source>
        <dbReference type="EMBL" id="KRL02451.1"/>
    </source>
</evidence>
<feature type="domain" description="UspA" evidence="2">
    <location>
        <begin position="16"/>
        <end position="160"/>
    </location>
</feature>
<organism evidence="3 4">
    <name type="scientific">Liquorilactobacillus capillatus DSM 19910</name>
    <dbReference type="NCBI Taxonomy" id="1423731"/>
    <lineage>
        <taxon>Bacteria</taxon>
        <taxon>Bacillati</taxon>
        <taxon>Bacillota</taxon>
        <taxon>Bacilli</taxon>
        <taxon>Lactobacillales</taxon>
        <taxon>Lactobacillaceae</taxon>
        <taxon>Liquorilactobacillus</taxon>
    </lineage>
</organism>
<evidence type="ECO:0000256" key="1">
    <source>
        <dbReference type="ARBA" id="ARBA00008791"/>
    </source>
</evidence>
<name>A0A0R1ME24_9LACO</name>
<dbReference type="Pfam" id="PF00582">
    <property type="entry name" value="Usp"/>
    <property type="match status" value="1"/>
</dbReference>
<dbReference type="PANTHER" id="PTHR46268">
    <property type="entry name" value="STRESS RESPONSE PROTEIN NHAX"/>
    <property type="match status" value="1"/>
</dbReference>
<dbReference type="EMBL" id="AZEF01000013">
    <property type="protein sequence ID" value="KRL02451.1"/>
    <property type="molecule type" value="Genomic_DNA"/>
</dbReference>
<dbReference type="PIRSF" id="PIRSF006276">
    <property type="entry name" value="UspA"/>
    <property type="match status" value="1"/>
</dbReference>
<accession>A0A0R1ME24</accession>
<dbReference type="AlphaFoldDB" id="A0A0R1ME24"/>
<protein>
    <submittedName>
        <fullName evidence="3">Universal stress protein</fullName>
    </submittedName>
</protein>
<comment type="similarity">
    <text evidence="1">Belongs to the universal stress protein A family.</text>
</comment>
<proteinExistence type="inferred from homology"/>